<dbReference type="EMBL" id="BAAAHG010000015">
    <property type="protein sequence ID" value="GAA0911964.1"/>
    <property type="molecule type" value="Genomic_DNA"/>
</dbReference>
<dbReference type="InterPro" id="IPR020084">
    <property type="entry name" value="NUDIX_hydrolase_CS"/>
</dbReference>
<comment type="cofactor">
    <cofactor evidence="1">
        <name>Mg(2+)</name>
        <dbReference type="ChEBI" id="CHEBI:18420"/>
    </cofactor>
</comment>
<keyword evidence="4" id="KW-0460">Magnesium</keyword>
<name>A0ABP3Z406_9ACTN</name>
<reference evidence="8" key="1">
    <citation type="journal article" date="2019" name="Int. J. Syst. Evol. Microbiol.">
        <title>The Global Catalogue of Microorganisms (GCM) 10K type strain sequencing project: providing services to taxonomists for standard genome sequencing and annotation.</title>
        <authorList>
            <consortium name="The Broad Institute Genomics Platform"/>
            <consortium name="The Broad Institute Genome Sequencing Center for Infectious Disease"/>
            <person name="Wu L."/>
            <person name="Ma J."/>
        </authorList>
    </citation>
    <scope>NUCLEOTIDE SEQUENCE [LARGE SCALE GENOMIC DNA]</scope>
    <source>
        <strain evidence="8">JCM 10673</strain>
    </source>
</reference>
<dbReference type="PROSITE" id="PS51462">
    <property type="entry name" value="NUDIX"/>
    <property type="match status" value="1"/>
</dbReference>
<accession>A0ABP3Z406</accession>
<keyword evidence="8" id="KW-1185">Reference proteome</keyword>
<dbReference type="Gene3D" id="3.90.79.10">
    <property type="entry name" value="Nucleoside Triphosphate Pyrophosphohydrolase"/>
    <property type="match status" value="1"/>
</dbReference>
<evidence type="ECO:0000256" key="5">
    <source>
        <dbReference type="RuleBase" id="RU003476"/>
    </source>
</evidence>
<dbReference type="CDD" id="cd18876">
    <property type="entry name" value="NUDIX_Hydrolase"/>
    <property type="match status" value="1"/>
</dbReference>
<protein>
    <submittedName>
        <fullName evidence="7">NUDIX hydrolase</fullName>
    </submittedName>
</protein>
<gene>
    <name evidence="7" type="ORF">GCM10009549_23670</name>
</gene>
<dbReference type="Proteomes" id="UP001501005">
    <property type="component" value="Unassembled WGS sequence"/>
</dbReference>
<dbReference type="GO" id="GO:0016787">
    <property type="term" value="F:hydrolase activity"/>
    <property type="evidence" value="ECO:0007669"/>
    <property type="project" value="UniProtKB-KW"/>
</dbReference>
<evidence type="ECO:0000313" key="8">
    <source>
        <dbReference type="Proteomes" id="UP001501005"/>
    </source>
</evidence>
<comment type="caution">
    <text evidence="7">The sequence shown here is derived from an EMBL/GenBank/DDBJ whole genome shotgun (WGS) entry which is preliminary data.</text>
</comment>
<dbReference type="PRINTS" id="PR00502">
    <property type="entry name" value="NUDIXFAMILY"/>
</dbReference>
<dbReference type="PROSITE" id="PS00893">
    <property type="entry name" value="NUDIX_BOX"/>
    <property type="match status" value="1"/>
</dbReference>
<dbReference type="PANTHER" id="PTHR43046:SF12">
    <property type="entry name" value="GDP-MANNOSE MANNOSYL HYDROLASE"/>
    <property type="match status" value="1"/>
</dbReference>
<dbReference type="RefSeq" id="WP_344049382.1">
    <property type="nucleotide sequence ID" value="NZ_BAAAHG010000015.1"/>
</dbReference>
<evidence type="ECO:0000313" key="7">
    <source>
        <dbReference type="EMBL" id="GAA0911964.1"/>
    </source>
</evidence>
<evidence type="ECO:0000256" key="3">
    <source>
        <dbReference type="ARBA" id="ARBA00022801"/>
    </source>
</evidence>
<dbReference type="InterPro" id="IPR000086">
    <property type="entry name" value="NUDIX_hydrolase_dom"/>
</dbReference>
<dbReference type="InterPro" id="IPR020476">
    <property type="entry name" value="Nudix_hydrolase"/>
</dbReference>
<evidence type="ECO:0000259" key="6">
    <source>
        <dbReference type="PROSITE" id="PS51462"/>
    </source>
</evidence>
<evidence type="ECO:0000256" key="4">
    <source>
        <dbReference type="ARBA" id="ARBA00022842"/>
    </source>
</evidence>
<comment type="similarity">
    <text evidence="2 5">Belongs to the Nudix hydrolase family.</text>
</comment>
<dbReference type="PANTHER" id="PTHR43046">
    <property type="entry name" value="GDP-MANNOSE MANNOSYL HYDROLASE"/>
    <property type="match status" value="1"/>
</dbReference>
<dbReference type="Pfam" id="PF00293">
    <property type="entry name" value="NUDIX"/>
    <property type="match status" value="1"/>
</dbReference>
<keyword evidence="3 5" id="KW-0378">Hydrolase</keyword>
<proteinExistence type="inferred from homology"/>
<dbReference type="InterPro" id="IPR015797">
    <property type="entry name" value="NUDIX_hydrolase-like_dom_sf"/>
</dbReference>
<feature type="domain" description="Nudix hydrolase" evidence="6">
    <location>
        <begin position="27"/>
        <end position="156"/>
    </location>
</feature>
<evidence type="ECO:0000256" key="2">
    <source>
        <dbReference type="ARBA" id="ARBA00005582"/>
    </source>
</evidence>
<dbReference type="SUPFAM" id="SSF55811">
    <property type="entry name" value="Nudix"/>
    <property type="match status" value="1"/>
</dbReference>
<organism evidence="7 8">
    <name type="scientific">Streptomyces thermoalcalitolerans</name>
    <dbReference type="NCBI Taxonomy" id="65605"/>
    <lineage>
        <taxon>Bacteria</taxon>
        <taxon>Bacillati</taxon>
        <taxon>Actinomycetota</taxon>
        <taxon>Actinomycetes</taxon>
        <taxon>Kitasatosporales</taxon>
        <taxon>Streptomycetaceae</taxon>
        <taxon>Streptomyces</taxon>
    </lineage>
</organism>
<sequence>MSRTVPDPTDTAAWNAYLAEGNAKQARKRVAADVLLRDPSGRVLIVNPTYKPGWDLPGGMAEANEPPEDTVRRELLEELGVHVTLLRLLVVDWVAPHGPWDDQIAFIFDGGVLDQAQADRLQPRDDELSEAAFVTDADAGALLRGRVRRRFEYALNAQATGRPLYLRDGTPVI</sequence>
<evidence type="ECO:0000256" key="1">
    <source>
        <dbReference type="ARBA" id="ARBA00001946"/>
    </source>
</evidence>